<evidence type="ECO:0000313" key="5">
    <source>
        <dbReference type="EMBL" id="CBY35398.1"/>
    </source>
</evidence>
<organism evidence="5">
    <name type="scientific">Oikopleura dioica</name>
    <name type="common">Tunicate</name>
    <dbReference type="NCBI Taxonomy" id="34765"/>
    <lineage>
        <taxon>Eukaryota</taxon>
        <taxon>Metazoa</taxon>
        <taxon>Chordata</taxon>
        <taxon>Tunicata</taxon>
        <taxon>Appendicularia</taxon>
        <taxon>Copelata</taxon>
        <taxon>Oikopleuridae</taxon>
        <taxon>Oikopleura</taxon>
    </lineage>
</organism>
<dbReference type="PANTHER" id="PTHR45782:SF4">
    <property type="entry name" value="MITOCHONDRIAL RIBOSOME-ASSOCIATED GTPASE 1"/>
    <property type="match status" value="1"/>
</dbReference>
<proteinExistence type="predicted"/>
<keyword evidence="1" id="KW-0547">Nucleotide-binding</keyword>
<accession>E4YIT7</accession>
<feature type="region of interest" description="Disordered" evidence="3">
    <location>
        <begin position="527"/>
        <end position="547"/>
    </location>
</feature>
<gene>
    <name evidence="5" type="ORF">GSOID_T00027208001</name>
</gene>
<feature type="compositionally biased region" description="Polar residues" evidence="3">
    <location>
        <begin position="538"/>
        <end position="547"/>
    </location>
</feature>
<dbReference type="GO" id="GO:0032543">
    <property type="term" value="P:mitochondrial translation"/>
    <property type="evidence" value="ECO:0007669"/>
    <property type="project" value="TreeGrafter"/>
</dbReference>
<keyword evidence="2" id="KW-0342">GTP-binding</keyword>
<feature type="domain" description="G" evidence="4">
    <location>
        <begin position="148"/>
        <end position="235"/>
    </location>
</feature>
<evidence type="ECO:0000259" key="4">
    <source>
        <dbReference type="Pfam" id="PF01926"/>
    </source>
</evidence>
<dbReference type="GO" id="GO:0005739">
    <property type="term" value="C:mitochondrion"/>
    <property type="evidence" value="ECO:0007669"/>
    <property type="project" value="TreeGrafter"/>
</dbReference>
<dbReference type="InterPro" id="IPR006073">
    <property type="entry name" value="GTP-bd"/>
</dbReference>
<evidence type="ECO:0000256" key="1">
    <source>
        <dbReference type="ARBA" id="ARBA00022741"/>
    </source>
</evidence>
<feature type="region of interest" description="Disordered" evidence="3">
    <location>
        <begin position="344"/>
        <end position="369"/>
    </location>
</feature>
<dbReference type="Pfam" id="PF01926">
    <property type="entry name" value="MMR_HSR1"/>
    <property type="match status" value="1"/>
</dbReference>
<dbReference type="PANTHER" id="PTHR45782">
    <property type="entry name" value="MITOCHONDRIAL RIBOSOME-ASSOCIATED GTPASE 1"/>
    <property type="match status" value="1"/>
</dbReference>
<evidence type="ECO:0000256" key="2">
    <source>
        <dbReference type="ARBA" id="ARBA00023134"/>
    </source>
</evidence>
<dbReference type="GO" id="GO:0003924">
    <property type="term" value="F:GTPase activity"/>
    <property type="evidence" value="ECO:0007669"/>
    <property type="project" value="TreeGrafter"/>
</dbReference>
<dbReference type="Gene3D" id="3.40.50.300">
    <property type="entry name" value="P-loop containing nucleotide triphosphate hydrolases"/>
    <property type="match status" value="1"/>
</dbReference>
<reference evidence="5" key="1">
    <citation type="journal article" date="2010" name="Science">
        <title>Plasticity of animal genome architecture unmasked by rapid evolution of a pelagic tunicate.</title>
        <authorList>
            <person name="Denoeud F."/>
            <person name="Henriet S."/>
            <person name="Mungpakdee S."/>
            <person name="Aury J.M."/>
            <person name="Da Silva C."/>
            <person name="Brinkmann H."/>
            <person name="Mikhaleva J."/>
            <person name="Olsen L.C."/>
            <person name="Jubin C."/>
            <person name="Canestro C."/>
            <person name="Bouquet J.M."/>
            <person name="Danks G."/>
            <person name="Poulain J."/>
            <person name="Campsteijn C."/>
            <person name="Adamski M."/>
            <person name="Cross I."/>
            <person name="Yadetie F."/>
            <person name="Muffato M."/>
            <person name="Louis A."/>
            <person name="Butcher S."/>
            <person name="Tsagkogeorga G."/>
            <person name="Konrad A."/>
            <person name="Singh S."/>
            <person name="Jensen M.F."/>
            <person name="Cong E.H."/>
            <person name="Eikeseth-Otteraa H."/>
            <person name="Noel B."/>
            <person name="Anthouard V."/>
            <person name="Porcel B.M."/>
            <person name="Kachouri-Lafond R."/>
            <person name="Nishino A."/>
            <person name="Ugolini M."/>
            <person name="Chourrout P."/>
            <person name="Nishida H."/>
            <person name="Aasland R."/>
            <person name="Huzurbazar S."/>
            <person name="Westhof E."/>
            <person name="Delsuc F."/>
            <person name="Lehrach H."/>
            <person name="Reinhardt R."/>
            <person name="Weissenbach J."/>
            <person name="Roy S.W."/>
            <person name="Artiguenave F."/>
            <person name="Postlethwait J.H."/>
            <person name="Manak J.R."/>
            <person name="Thompson E.M."/>
            <person name="Jaillon O."/>
            <person name="Du Pasquier L."/>
            <person name="Boudinot P."/>
            <person name="Liberles D.A."/>
            <person name="Volff J.N."/>
            <person name="Philippe H."/>
            <person name="Lenhard B."/>
            <person name="Roest Crollius H."/>
            <person name="Wincker P."/>
            <person name="Chourrout D."/>
        </authorList>
    </citation>
    <scope>NUCLEOTIDE SEQUENCE [LARGE SCALE GENOMIC DNA]</scope>
</reference>
<dbReference type="GO" id="GO:0005525">
    <property type="term" value="F:GTP binding"/>
    <property type="evidence" value="ECO:0007669"/>
    <property type="project" value="UniProtKB-KW"/>
</dbReference>
<dbReference type="EMBL" id="FN654623">
    <property type="protein sequence ID" value="CBY35398.1"/>
    <property type="molecule type" value="Genomic_DNA"/>
</dbReference>
<name>E4YIT7_OIKDI</name>
<feature type="region of interest" description="Disordered" evidence="3">
    <location>
        <begin position="408"/>
        <end position="443"/>
    </location>
</feature>
<sequence>MNLSKSLQIRISNARLWKREYYQPYGTNWTKKWLPRHMKGRNAANISSQVQKVNCVIEVVDARLPLSSRNCNFAAQGRAPRLVLFNKADLASISPAEKKYFTNLELESAEAVVWGSANEKHPSLLPELIEQVVKITRRWRSERGTIECLISGIPNTGKSTLINNLRRTHIEKNINQRGVCLTGDAPAITRKLSERILVHESPRIFVRDTPGVYSFEDVARIKQVALAAGNLFPIDLIPDGYIQVADYIQYILNQRECWDDYTKFASLSLPSDNINTLLTAICEKYQLYHDPVELLNRHMDSENRQVRVMRKTKAAELFVKEFQELFVYKYYCCYSYRFTNRDDVKSKRKKKSMRGSRYSSRQPPSMLDFVPESDEAEISYVRPAVGSSYHPNSRTGRRASHMDIVLVNPQSDTMPPNSTAPPSLRPTDNNSRRPSLPASGQSRGSLAKINSMLIEAPITQVVNILKDIIEELKSENGDRLALSGRLESALSIIQCSELYTPHFQSFSQSSALANNRAAQDLVEGLMRPSQPSHRRSSAGENILSTSRPPALSDRYNINAGVPAVVSRCLEGSQAWDWNILQLETVSEFTPLRFLGMKVFR</sequence>
<dbReference type="Proteomes" id="UP000011014">
    <property type="component" value="Unassembled WGS sequence"/>
</dbReference>
<evidence type="ECO:0000256" key="3">
    <source>
        <dbReference type="SAM" id="MobiDB-lite"/>
    </source>
</evidence>
<protein>
    <recommendedName>
        <fullName evidence="4">G domain-containing protein</fullName>
    </recommendedName>
</protein>
<dbReference type="SUPFAM" id="SSF52540">
    <property type="entry name" value="P-loop containing nucleoside triphosphate hydrolases"/>
    <property type="match status" value="1"/>
</dbReference>
<dbReference type="AlphaFoldDB" id="E4YIT7"/>
<dbReference type="InterPro" id="IPR027417">
    <property type="entry name" value="P-loop_NTPase"/>
</dbReference>